<feature type="region of interest" description="Disordered" evidence="5">
    <location>
        <begin position="1667"/>
        <end position="1710"/>
    </location>
</feature>
<dbReference type="Proteomes" id="UP000307244">
    <property type="component" value="Unassembled WGS sequence"/>
</dbReference>
<dbReference type="GO" id="GO:0005886">
    <property type="term" value="C:plasma membrane"/>
    <property type="evidence" value="ECO:0007669"/>
    <property type="project" value="InterPro"/>
</dbReference>
<gene>
    <name evidence="7" type="ORF">FA047_18935</name>
</gene>
<dbReference type="OrthoDB" id="9811276at2"/>
<dbReference type="GO" id="GO:0009306">
    <property type="term" value="P:protein secretion"/>
    <property type="evidence" value="ECO:0007669"/>
    <property type="project" value="InterPro"/>
</dbReference>
<keyword evidence="3" id="KW-1133">Transmembrane helix</keyword>
<evidence type="ECO:0000256" key="4">
    <source>
        <dbReference type="ARBA" id="ARBA00023136"/>
    </source>
</evidence>
<feature type="domain" description="Translocation and assembly module TamB C-terminal" evidence="6">
    <location>
        <begin position="1201"/>
        <end position="1635"/>
    </location>
</feature>
<evidence type="ECO:0000313" key="8">
    <source>
        <dbReference type="Proteomes" id="UP000307244"/>
    </source>
</evidence>
<reference evidence="7 8" key="1">
    <citation type="submission" date="2019-04" db="EMBL/GenBank/DDBJ databases">
        <title>Pedobacter sp. RP-3-15 sp. nov., isolated from Arctic soil.</title>
        <authorList>
            <person name="Dahal R.H."/>
            <person name="Kim D.-U."/>
        </authorList>
    </citation>
    <scope>NUCLEOTIDE SEQUENCE [LARGE SCALE GENOMIC DNA]</scope>
    <source>
        <strain evidence="7 8">RP-3-15</strain>
    </source>
</reference>
<protein>
    <submittedName>
        <fullName evidence="7">Translocation/assembly module TamB</fullName>
    </submittedName>
</protein>
<organism evidence="7 8">
    <name type="scientific">Pedobacter frigoris</name>
    <dbReference type="NCBI Taxonomy" id="2571272"/>
    <lineage>
        <taxon>Bacteria</taxon>
        <taxon>Pseudomonadati</taxon>
        <taxon>Bacteroidota</taxon>
        <taxon>Sphingobacteriia</taxon>
        <taxon>Sphingobacteriales</taxon>
        <taxon>Sphingobacteriaceae</taxon>
        <taxon>Pedobacter</taxon>
    </lineage>
</organism>
<evidence type="ECO:0000256" key="5">
    <source>
        <dbReference type="SAM" id="MobiDB-lite"/>
    </source>
</evidence>
<comment type="caution">
    <text evidence="7">The sequence shown here is derived from an EMBL/GenBank/DDBJ whole genome shotgun (WGS) entry which is preliminary data.</text>
</comment>
<sequence length="1710" mass="189045">MLVVLLALSLNIPAVQNFVKDKAIGYLKNKTNTEVSLESIKIAFPKDVVLNKFYIEDQKKDTLLYAQRLSVDINLFKLLSNKIEINNIELEKIRANVTRINPDTAFNFSFLVDAFMSEQTKPEEQVEKDTASTLKFSIDKVNFKDIGINYRDDVAGNDMRLNLGEFNAKIKDFDLNNQHYVIKNLSLSNTSVKYLQQKPLTQLQAHLENSIDTAKTESGKLPLVEIQDFAFNNIKIGFDDQVSGMNADVDLNKLALTQLIVDLTNNNYKVEDAKLKDTKISFNSSANKANVAVKELSLTKILADVTNGKYNIGDAKLNKSDILFAMKPVAPIKGGKIPDTAAKSAPLSFVLGALSLEENNIQYDVIGAKPSKGMDFNHLQINKLGLVADGLAYSDKGMKVNVKSGSFKEKSGFQLDKLQGNVLYSDKAIKVDNFLLKTPNTSIENTTSLSYTSLEDLTKHPERVKMAVVVRNTTIGLEDGTYFSDAIPAAYRNEKIRVNANMSGYLNNLSIPRLQVNGLKSTQIDISGTAKGLPDINKTVLDLKIKKFALTKQDLLVVIPKNALPANITLPNAISANGIFKGSMTNFTTGFNIFTDMGSAKLAAKMSGAKGREQYAANISLNNFNVGRLLKQDSVLGRVTAKATVTGRGLDMKTASAKVNAQVISAQYNKYTYRDLYLTGDYSRNKLNLKSNMDDPNANFNLTAAVDMSGKYPSVKADLNLVQVDLQKLNFSKGEFKVAGLMTADIQTADPDYLNGDVSLRSLQFVKDGQRFNMDTVDIHSEATAEHNLLTLKSEILSASVDGKYQLTNMGTAIINEINKYYAFGEVKQIPDQRMRFKVNVYNTKLLSNFVPELTSFSPSSMTGLIDTQQDSLRLNAWFPQVVYGDYKVDSTRLDVANKAQTLDYKLTVGRLQSPSIALFNSEIRGQAANNQLGLNIYLRDGSKKDKYVIGGIFKSIDKDYQFSMDPNKLMLDYEKWSIAPENYLQFGKSGILAHQFNLSKGNQLLSINSADNTPNSPVKVEFKDFRIETLTKFAKQDSALVGGVINGTASISELMASPKFEANITVDQLRYQKDQLGTLRIAVNNNTANAYEVNMALTGVHELRANGFYYTNTENALDLNVNLDKVDLKALESLSMGQIKNGSGTVTGQMTVKGSTSSPKVLGDINFNQVAFTATYVNSYLRIPDETIRFTNTGVNFDSFTILDSLGQKAVITGGIRTTDYTNFAFNMDIRTNNFRALNSTAEDNEMIYGTVYLTSNIKVRGDMNQPDVDMNVTVEKGTKFFFALPNSDPSIIDQEGIVQFIDADAPPFNGKLALKTDSIEKSPIKGMTLNATVNIDPEAELNVVVDPSNGDALKVKGEANLIATMDASGKTSLTGRYEITDGSYNLSVGPMGKKEFKLVKGSYIVWTGDPMSANVDLTALYEVNAAPIDLLNDENNIQAKTKLPIQVYLMMKEELMKPKISFRLDLPENERGALSGAVYSKLLQVNQDENELNKQVFALLALNRFIAENPFQSLAGGGGGVSTLARSSVSKLLTEQLNNLASDLIQGVDLNFNLNSQEDYSSGALEQKTDLEVGLSKKLLNDRLTVTVGSSFGIEGSDGPNEKSTNIAGNVNVEYMLSADGRYRLRAYRRNQNEGIIEGQIIETGLGFALVVDYNKFKEIFQKKETKEQRKARREKNEQREQENRNRETREQQLNRDGMPRDTTKTTN</sequence>
<evidence type="ECO:0000256" key="3">
    <source>
        <dbReference type="ARBA" id="ARBA00022989"/>
    </source>
</evidence>
<dbReference type="EMBL" id="SWBQ01000007">
    <property type="protein sequence ID" value="TKC03764.1"/>
    <property type="molecule type" value="Genomic_DNA"/>
</dbReference>
<dbReference type="InterPro" id="IPR007452">
    <property type="entry name" value="TamB_C"/>
</dbReference>
<proteinExistence type="predicted"/>
<keyword evidence="2" id="KW-0812">Transmembrane</keyword>
<evidence type="ECO:0000256" key="1">
    <source>
        <dbReference type="ARBA" id="ARBA00004167"/>
    </source>
</evidence>
<evidence type="ECO:0000256" key="2">
    <source>
        <dbReference type="ARBA" id="ARBA00022692"/>
    </source>
</evidence>
<keyword evidence="8" id="KW-1185">Reference proteome</keyword>
<dbReference type="Pfam" id="PF05359">
    <property type="entry name" value="DUF748"/>
    <property type="match status" value="1"/>
</dbReference>
<dbReference type="InterPro" id="IPR008023">
    <property type="entry name" value="DUF748"/>
</dbReference>
<evidence type="ECO:0000259" key="6">
    <source>
        <dbReference type="Pfam" id="PF04357"/>
    </source>
</evidence>
<keyword evidence="4" id="KW-0472">Membrane</keyword>
<dbReference type="Pfam" id="PF04357">
    <property type="entry name" value="TamB"/>
    <property type="match status" value="1"/>
</dbReference>
<name>A0A4V5NYS2_9SPHI</name>
<evidence type="ECO:0000313" key="7">
    <source>
        <dbReference type="EMBL" id="TKC03764.1"/>
    </source>
</evidence>
<comment type="subcellular location">
    <subcellularLocation>
        <location evidence="1">Membrane</location>
        <topology evidence="1">Single-pass membrane protein</topology>
    </subcellularLocation>
</comment>
<accession>A0A4V5NYS2</accession>